<feature type="domain" description="NmrA-like" evidence="3">
    <location>
        <begin position="1"/>
        <end position="250"/>
    </location>
</feature>
<dbReference type="Pfam" id="PF05368">
    <property type="entry name" value="NmrA"/>
    <property type="match status" value="1"/>
</dbReference>
<evidence type="ECO:0000256" key="2">
    <source>
        <dbReference type="ARBA" id="ARBA00022857"/>
    </source>
</evidence>
<gene>
    <name evidence="4" type="ORF">Sste5346_000569</name>
</gene>
<dbReference type="Gene3D" id="3.90.25.10">
    <property type="entry name" value="UDP-galactose 4-epimerase, domain 1"/>
    <property type="match status" value="1"/>
</dbReference>
<comment type="similarity">
    <text evidence="1">Belongs to the NmrA-type oxidoreductase family.</text>
</comment>
<dbReference type="PANTHER" id="PTHR42748">
    <property type="entry name" value="NITROGEN METABOLITE REPRESSION PROTEIN NMRA FAMILY MEMBER"/>
    <property type="match status" value="1"/>
</dbReference>
<reference evidence="4 5" key="1">
    <citation type="journal article" date="2024" name="IMA Fungus">
        <title>IMA Genome - F19 : A genome assembly and annotation guide to empower mycologists, including annotated draft genome sequences of Ceratocystis pirilliformis, Diaporthe australafricana, Fusarium ophioides, Paecilomyces lecythidis, and Sporothrix stenoceras.</title>
        <authorList>
            <person name="Aylward J."/>
            <person name="Wilson A.M."/>
            <person name="Visagie C.M."/>
            <person name="Spraker J."/>
            <person name="Barnes I."/>
            <person name="Buitendag C."/>
            <person name="Ceriani C."/>
            <person name="Del Mar Angel L."/>
            <person name="du Plessis D."/>
            <person name="Fuchs T."/>
            <person name="Gasser K."/>
            <person name="Kramer D."/>
            <person name="Li W."/>
            <person name="Munsamy K."/>
            <person name="Piso A."/>
            <person name="Price J.L."/>
            <person name="Sonnekus B."/>
            <person name="Thomas C."/>
            <person name="van der Nest A."/>
            <person name="van Dijk A."/>
            <person name="van Heerden A."/>
            <person name="van Vuuren N."/>
            <person name="Yilmaz N."/>
            <person name="Duong T.A."/>
            <person name="van der Merwe N.A."/>
            <person name="Wingfield M.J."/>
            <person name="Wingfield B.D."/>
        </authorList>
    </citation>
    <scope>NUCLEOTIDE SEQUENCE [LARGE SCALE GENOMIC DNA]</scope>
    <source>
        <strain evidence="4 5">CMW 5346</strain>
    </source>
</reference>
<evidence type="ECO:0000313" key="5">
    <source>
        <dbReference type="Proteomes" id="UP001583186"/>
    </source>
</evidence>
<sequence>MSKLIVIIGATGGQGGSVLKTFLSDPEYRVRGITRNPDSGKSQDLKRQGVEVVKADIGDEASLDKAFEGAYAIFAITDYYETFFSKGKDVAMETEFQNGCNLARAASRVPTLRRYIWSTLPFTSHFSGGQAIVPHFEGKARVDQYIKDNLPGLLKKATFAIFGIFSDNLLAYSIFKPIWLESAKKWVQFWPAPPEAPFHSLADHKVNSGVFVHAIISNDTLEGGTYVTCIVEDLTLASALEIWGRASGKAPEPGSTAVVTIPVEQYATLWGAMGEEQASQWIFFSYMQSLGVTSLPGVVDGLSLLSEEEKKSLETTEQSWTKIQDRL</sequence>
<evidence type="ECO:0000259" key="3">
    <source>
        <dbReference type="Pfam" id="PF05368"/>
    </source>
</evidence>
<dbReference type="SUPFAM" id="SSF51735">
    <property type="entry name" value="NAD(P)-binding Rossmann-fold domains"/>
    <property type="match status" value="1"/>
</dbReference>
<dbReference type="Proteomes" id="UP001583186">
    <property type="component" value="Unassembled WGS sequence"/>
</dbReference>
<organism evidence="4 5">
    <name type="scientific">Sporothrix stenoceras</name>
    <dbReference type="NCBI Taxonomy" id="5173"/>
    <lineage>
        <taxon>Eukaryota</taxon>
        <taxon>Fungi</taxon>
        <taxon>Dikarya</taxon>
        <taxon>Ascomycota</taxon>
        <taxon>Pezizomycotina</taxon>
        <taxon>Sordariomycetes</taxon>
        <taxon>Sordariomycetidae</taxon>
        <taxon>Ophiostomatales</taxon>
        <taxon>Ophiostomataceae</taxon>
        <taxon>Sporothrix</taxon>
    </lineage>
</organism>
<proteinExistence type="inferred from homology"/>
<accession>A0ABR3ZSU4</accession>
<dbReference type="EMBL" id="JAWCUI010000002">
    <property type="protein sequence ID" value="KAL1903284.1"/>
    <property type="molecule type" value="Genomic_DNA"/>
</dbReference>
<dbReference type="PANTHER" id="PTHR42748:SF28">
    <property type="entry name" value="NMRA-LIKE DOMAIN-CONTAINING PROTEIN"/>
    <property type="match status" value="1"/>
</dbReference>
<dbReference type="InterPro" id="IPR051164">
    <property type="entry name" value="NmrA-like_oxidored"/>
</dbReference>
<evidence type="ECO:0000313" key="4">
    <source>
        <dbReference type="EMBL" id="KAL1903284.1"/>
    </source>
</evidence>
<keyword evidence="2" id="KW-0521">NADP</keyword>
<comment type="caution">
    <text evidence="4">The sequence shown here is derived from an EMBL/GenBank/DDBJ whole genome shotgun (WGS) entry which is preliminary data.</text>
</comment>
<dbReference type="InterPro" id="IPR008030">
    <property type="entry name" value="NmrA-like"/>
</dbReference>
<protein>
    <recommendedName>
        <fullName evidence="3">NmrA-like domain-containing protein</fullName>
    </recommendedName>
</protein>
<name>A0ABR3ZSU4_9PEZI</name>
<dbReference type="Gene3D" id="3.40.50.720">
    <property type="entry name" value="NAD(P)-binding Rossmann-like Domain"/>
    <property type="match status" value="1"/>
</dbReference>
<keyword evidence="5" id="KW-1185">Reference proteome</keyword>
<dbReference type="InterPro" id="IPR036291">
    <property type="entry name" value="NAD(P)-bd_dom_sf"/>
</dbReference>
<evidence type="ECO:0000256" key="1">
    <source>
        <dbReference type="ARBA" id="ARBA00006328"/>
    </source>
</evidence>